<comment type="caution">
    <text evidence="6">The sequence shown here is derived from an EMBL/GenBank/DDBJ whole genome shotgun (WGS) entry which is preliminary data.</text>
</comment>
<dbReference type="Gene3D" id="3.20.20.30">
    <property type="entry name" value="Luciferase-like domain"/>
    <property type="match status" value="1"/>
</dbReference>
<name>A0A318RLF7_WILLI</name>
<evidence type="ECO:0000256" key="4">
    <source>
        <dbReference type="ARBA" id="ARBA00023033"/>
    </source>
</evidence>
<dbReference type="OrthoDB" id="4029802at2"/>
<evidence type="ECO:0000256" key="3">
    <source>
        <dbReference type="ARBA" id="ARBA00023002"/>
    </source>
</evidence>
<evidence type="ECO:0000313" key="6">
    <source>
        <dbReference type="EMBL" id="PYE16922.1"/>
    </source>
</evidence>
<dbReference type="Pfam" id="PF00296">
    <property type="entry name" value="Bac_luciferase"/>
    <property type="match status" value="1"/>
</dbReference>
<dbReference type="InterPro" id="IPR011251">
    <property type="entry name" value="Luciferase-like_dom"/>
</dbReference>
<evidence type="ECO:0000259" key="5">
    <source>
        <dbReference type="Pfam" id="PF00296"/>
    </source>
</evidence>
<gene>
    <name evidence="6" type="ORF">DFR67_107167</name>
</gene>
<dbReference type="GO" id="GO:0046306">
    <property type="term" value="P:alkanesulfonate catabolic process"/>
    <property type="evidence" value="ECO:0007669"/>
    <property type="project" value="TreeGrafter"/>
</dbReference>
<dbReference type="InterPro" id="IPR050172">
    <property type="entry name" value="SsuD_RutA_monooxygenase"/>
</dbReference>
<dbReference type="PANTHER" id="PTHR42847">
    <property type="entry name" value="ALKANESULFONATE MONOOXYGENASE"/>
    <property type="match status" value="1"/>
</dbReference>
<evidence type="ECO:0000256" key="2">
    <source>
        <dbReference type="ARBA" id="ARBA00022643"/>
    </source>
</evidence>
<dbReference type="RefSeq" id="WP_110470019.1">
    <property type="nucleotide sequence ID" value="NZ_QJSP01000007.1"/>
</dbReference>
<keyword evidence="1" id="KW-0285">Flavoprotein</keyword>
<keyword evidence="4 6" id="KW-0503">Monooxygenase</keyword>
<keyword evidence="7" id="KW-1185">Reference proteome</keyword>
<feature type="domain" description="Luciferase-like" evidence="5">
    <location>
        <begin position="19"/>
        <end position="232"/>
    </location>
</feature>
<keyword evidence="3" id="KW-0560">Oxidoreductase</keyword>
<keyword evidence="2" id="KW-0288">FMN</keyword>
<accession>A0A318RLF7</accession>
<evidence type="ECO:0000313" key="7">
    <source>
        <dbReference type="Proteomes" id="UP000247591"/>
    </source>
</evidence>
<reference evidence="6 7" key="1">
    <citation type="submission" date="2018-06" db="EMBL/GenBank/DDBJ databases">
        <title>Genomic Encyclopedia of Type Strains, Phase IV (KMG-IV): sequencing the most valuable type-strain genomes for metagenomic binning, comparative biology and taxonomic classification.</title>
        <authorList>
            <person name="Goeker M."/>
        </authorList>
    </citation>
    <scope>NUCLEOTIDE SEQUENCE [LARGE SCALE GENOMIC DNA]</scope>
    <source>
        <strain evidence="6 7">DSM 45521</strain>
    </source>
</reference>
<dbReference type="InterPro" id="IPR036661">
    <property type="entry name" value="Luciferase-like_sf"/>
</dbReference>
<dbReference type="GO" id="GO:0008726">
    <property type="term" value="F:alkanesulfonate monooxygenase activity"/>
    <property type="evidence" value="ECO:0007669"/>
    <property type="project" value="TreeGrafter"/>
</dbReference>
<dbReference type="Proteomes" id="UP000247591">
    <property type="component" value="Unassembled WGS sequence"/>
</dbReference>
<sequence>MTDRRSPALRFGIFMPQLGVSATEVIAAARNAEEAGFDSFWIMDHLYAPGAPQFDTLESWTLLSAIATSTSTIRLGHLVGCNPFRHPSLLAKMAATVDQISGGRLELGLGWGSVDDEFGMFGFDVGTRRERAEQLGETIDILRMMFSGELFDYSGKHFQLSGAYGLPTPVRGTIPIHIGGAGKQLTMPLVAEHADWWNCVAAARPRFDELAPLRGTAKISVQYPVGVVVEEESRAKVAERAARRMPESGWGPPLIETPGELAATFTSEAERGVELAIVRFHDRADPDTIAVFGSDVIAALRGY</sequence>
<dbReference type="SUPFAM" id="SSF51679">
    <property type="entry name" value="Bacterial luciferase-like"/>
    <property type="match status" value="1"/>
</dbReference>
<dbReference type="EMBL" id="QJSP01000007">
    <property type="protein sequence ID" value="PYE16922.1"/>
    <property type="molecule type" value="Genomic_DNA"/>
</dbReference>
<dbReference type="PANTHER" id="PTHR42847:SF4">
    <property type="entry name" value="ALKANESULFONATE MONOOXYGENASE-RELATED"/>
    <property type="match status" value="1"/>
</dbReference>
<evidence type="ECO:0000256" key="1">
    <source>
        <dbReference type="ARBA" id="ARBA00022630"/>
    </source>
</evidence>
<dbReference type="AlphaFoldDB" id="A0A318RLF7"/>
<protein>
    <submittedName>
        <fullName evidence="6">Alkanesulfonate monooxygenase SsuD/methylene tetrahydromethanopterin reductase-like flavin-dependent oxidoreductase (Luciferase family)</fullName>
    </submittedName>
</protein>
<proteinExistence type="predicted"/>
<organism evidence="6 7">
    <name type="scientific">Williamsia limnetica</name>
    <dbReference type="NCBI Taxonomy" id="882452"/>
    <lineage>
        <taxon>Bacteria</taxon>
        <taxon>Bacillati</taxon>
        <taxon>Actinomycetota</taxon>
        <taxon>Actinomycetes</taxon>
        <taxon>Mycobacteriales</taxon>
        <taxon>Nocardiaceae</taxon>
        <taxon>Williamsia</taxon>
    </lineage>
</organism>